<keyword evidence="4 5" id="KW-0732">Signal</keyword>
<dbReference type="InterPro" id="IPR000914">
    <property type="entry name" value="SBP_5_dom"/>
</dbReference>
<gene>
    <name evidence="7" type="ORF">HNP68_000532</name>
</gene>
<feature type="domain" description="Solute-binding protein family 5" evidence="6">
    <location>
        <begin position="70"/>
        <end position="442"/>
    </location>
</feature>
<name>A0ABR6P9H3_9SPIR</name>
<sequence>MKYTKIALILTIFSLMACTNSIAKEKIVFRVSNLNEPSSLDPQLSTDLYGSNIIINLFLGLVVKDSQTGKYKPGLAKSWNITENGTIYTFHLRENIVWSDGVAITAEEIKKSYLRILNKKTAALYANLVKSTIKNAQEYFDGTVSESELGIKAIDSKTLEITLTSPKSYFPDMLTHSAYIPVPMHVVEKYGENWTNPENIVVNGAYKLKERLINDKIVIEKNEKYYNAKNVEIDEVIFYPIEGSVAYNMYINGEIDFLQGAEKNNNLEEITIRDDYYSGLQNAMSYMIFNTTLKPLDNLKVRQALSLAIDRETLSKIVLKGSAEPTRNLTPKFENYSYGKKLILFDPENAKKLLAEAGYPDGKGFPTLKYKISKGGGSSIATEFLQEQFKKILNINIEIENEEWTTFLGSRRTGNYQISSMGWMGDYFDPLTFLESLFTTENHFFGAYKYSNKEYDALIAKSNLEFDPIKRQDILREAEAIIVEKDFPVAPLYTPKSHYLFRNDKWAGWMPNIAESYLYEDIKTKK</sequence>
<dbReference type="Gene3D" id="3.10.105.10">
    <property type="entry name" value="Dipeptide-binding Protein, Domain 3"/>
    <property type="match status" value="1"/>
</dbReference>
<dbReference type="InterPro" id="IPR039424">
    <property type="entry name" value="SBP_5"/>
</dbReference>
<dbReference type="Pfam" id="PF00496">
    <property type="entry name" value="SBP_bac_5"/>
    <property type="match status" value="1"/>
</dbReference>
<dbReference type="PROSITE" id="PS51257">
    <property type="entry name" value="PROKAR_LIPOPROTEIN"/>
    <property type="match status" value="1"/>
</dbReference>
<evidence type="ECO:0000259" key="6">
    <source>
        <dbReference type="Pfam" id="PF00496"/>
    </source>
</evidence>
<dbReference type="Proteomes" id="UP000555838">
    <property type="component" value="Unassembled WGS sequence"/>
</dbReference>
<keyword evidence="8" id="KW-1185">Reference proteome</keyword>
<comment type="subcellular location">
    <subcellularLocation>
        <location evidence="1">Cell envelope</location>
    </subcellularLocation>
</comment>
<dbReference type="PANTHER" id="PTHR30290">
    <property type="entry name" value="PERIPLASMIC BINDING COMPONENT OF ABC TRANSPORTER"/>
    <property type="match status" value="1"/>
</dbReference>
<dbReference type="PIRSF" id="PIRSF002741">
    <property type="entry name" value="MppA"/>
    <property type="match status" value="1"/>
</dbReference>
<evidence type="ECO:0000256" key="5">
    <source>
        <dbReference type="SAM" id="SignalP"/>
    </source>
</evidence>
<feature type="signal peptide" evidence="5">
    <location>
        <begin position="1"/>
        <end position="23"/>
    </location>
</feature>
<evidence type="ECO:0000256" key="3">
    <source>
        <dbReference type="ARBA" id="ARBA00022448"/>
    </source>
</evidence>
<evidence type="ECO:0000313" key="8">
    <source>
        <dbReference type="Proteomes" id="UP000555838"/>
    </source>
</evidence>
<dbReference type="RefSeq" id="WP_183220172.1">
    <property type="nucleotide sequence ID" value="NZ_CP123998.1"/>
</dbReference>
<evidence type="ECO:0000313" key="7">
    <source>
        <dbReference type="EMBL" id="MBB6042919.1"/>
    </source>
</evidence>
<evidence type="ECO:0000256" key="1">
    <source>
        <dbReference type="ARBA" id="ARBA00004196"/>
    </source>
</evidence>
<evidence type="ECO:0000256" key="4">
    <source>
        <dbReference type="ARBA" id="ARBA00022729"/>
    </source>
</evidence>
<comment type="caution">
    <text evidence="7">The sequence shown here is derived from an EMBL/GenBank/DDBJ whole genome shotgun (WGS) entry which is preliminary data.</text>
</comment>
<accession>A0ABR6P9H3</accession>
<proteinExistence type="inferred from homology"/>
<feature type="chain" id="PRO_5045281632" evidence="5">
    <location>
        <begin position="24"/>
        <end position="526"/>
    </location>
</feature>
<evidence type="ECO:0000256" key="2">
    <source>
        <dbReference type="ARBA" id="ARBA00005695"/>
    </source>
</evidence>
<dbReference type="Gene3D" id="3.90.76.10">
    <property type="entry name" value="Dipeptide-binding Protein, Domain 1"/>
    <property type="match status" value="1"/>
</dbReference>
<comment type="similarity">
    <text evidence="2">Belongs to the bacterial solute-binding protein 5 family.</text>
</comment>
<keyword evidence="3" id="KW-0813">Transport</keyword>
<dbReference type="SUPFAM" id="SSF53850">
    <property type="entry name" value="Periplasmic binding protein-like II"/>
    <property type="match status" value="1"/>
</dbReference>
<protein>
    <submittedName>
        <fullName evidence="7">Oligopeptide transport system substrate-binding protein</fullName>
    </submittedName>
</protein>
<organism evidence="7 8">
    <name type="scientific">Borreliella yangtzensis</name>
    <dbReference type="NCBI Taxonomy" id="683292"/>
    <lineage>
        <taxon>Bacteria</taxon>
        <taxon>Pseudomonadati</taxon>
        <taxon>Spirochaetota</taxon>
        <taxon>Spirochaetia</taxon>
        <taxon>Spirochaetales</taxon>
        <taxon>Borreliaceae</taxon>
        <taxon>Borreliella</taxon>
    </lineage>
</organism>
<dbReference type="Gene3D" id="3.40.190.10">
    <property type="entry name" value="Periplasmic binding protein-like II"/>
    <property type="match status" value="1"/>
</dbReference>
<dbReference type="EMBL" id="JACHFG010000002">
    <property type="protein sequence ID" value="MBB6042919.1"/>
    <property type="molecule type" value="Genomic_DNA"/>
</dbReference>
<reference evidence="7 8" key="1">
    <citation type="submission" date="2020-08" db="EMBL/GenBank/DDBJ databases">
        <title>Genomic Encyclopedia of Type Strains, Phase IV (KMG-IV): sequencing the most valuable type-strain genomes for metagenomic binning, comparative biology and taxonomic classification.</title>
        <authorList>
            <person name="Goeker M."/>
        </authorList>
    </citation>
    <scope>NUCLEOTIDE SEQUENCE [LARGE SCALE GENOMIC DNA]</scope>
    <source>
        <strain evidence="7 8">DSM 24625</strain>
    </source>
</reference>
<dbReference type="PANTHER" id="PTHR30290:SF10">
    <property type="entry name" value="PERIPLASMIC OLIGOPEPTIDE-BINDING PROTEIN-RELATED"/>
    <property type="match status" value="1"/>
</dbReference>
<dbReference type="CDD" id="cd08504">
    <property type="entry name" value="PBP2_OppA"/>
    <property type="match status" value="1"/>
</dbReference>
<dbReference type="InterPro" id="IPR030678">
    <property type="entry name" value="Peptide/Ni-bd"/>
</dbReference>